<dbReference type="OrthoDB" id="429813at2759"/>
<dbReference type="Gene3D" id="1.10.1200.10">
    <property type="entry name" value="ACP-like"/>
    <property type="match status" value="1"/>
</dbReference>
<name>A0A9P3GDX0_9APHY</name>
<dbReference type="InterPro" id="IPR036291">
    <property type="entry name" value="NAD(P)-bd_dom_sf"/>
</dbReference>
<dbReference type="EMBL" id="BPQB01000027">
    <property type="protein sequence ID" value="GJE92564.1"/>
    <property type="molecule type" value="Genomic_DNA"/>
</dbReference>
<dbReference type="AlphaFoldDB" id="A0A9P3GDX0"/>
<feature type="domain" description="Thioester reductase (TE)" evidence="5">
    <location>
        <begin position="571"/>
        <end position="808"/>
    </location>
</feature>
<evidence type="ECO:0000259" key="4">
    <source>
        <dbReference type="Pfam" id="PF00501"/>
    </source>
</evidence>
<dbReference type="Gene3D" id="3.40.50.12780">
    <property type="entry name" value="N-terminal domain of ligase-like"/>
    <property type="match status" value="1"/>
</dbReference>
<dbReference type="SUPFAM" id="SSF51735">
    <property type="entry name" value="NAD(P)-binding Rossmann-fold domains"/>
    <property type="match status" value="1"/>
</dbReference>
<dbReference type="SUPFAM" id="SSF56801">
    <property type="entry name" value="Acetyl-CoA synthetase-like"/>
    <property type="match status" value="1"/>
</dbReference>
<protein>
    <submittedName>
        <fullName evidence="6">Acetyl-CoA synthetase-like protein</fullName>
    </submittedName>
</protein>
<dbReference type="InterPro" id="IPR042099">
    <property type="entry name" value="ANL_N_sf"/>
</dbReference>
<keyword evidence="7" id="KW-1185">Reference proteome</keyword>
<evidence type="ECO:0000256" key="2">
    <source>
        <dbReference type="ARBA" id="ARBA00022553"/>
    </source>
</evidence>
<dbReference type="PANTHER" id="PTHR43439">
    <property type="entry name" value="PHENYLACETATE-COENZYME A LIGASE"/>
    <property type="match status" value="1"/>
</dbReference>
<evidence type="ECO:0000313" key="6">
    <source>
        <dbReference type="EMBL" id="GJE92564.1"/>
    </source>
</evidence>
<dbReference type="InterPro" id="IPR020845">
    <property type="entry name" value="AMP-binding_CS"/>
</dbReference>
<feature type="domain" description="AMP-dependent synthetase/ligase" evidence="4">
    <location>
        <begin position="31"/>
        <end position="219"/>
    </location>
</feature>
<evidence type="ECO:0000256" key="1">
    <source>
        <dbReference type="ARBA" id="ARBA00022450"/>
    </source>
</evidence>
<sequence>MLSEKGRDLEVVPMPSLYDAFPRLKRSSDGSSENTDNGVKAYPPPPHEPTADDTAVYLHSSGSTGLPKPIRWTNRFCLHMMARPIQKDGGPRQVRWAAMALPTFHAYGFAFQFMMPFVISMPVGLYEPKYPDLPVIPTPENLLEASCAMGCNTIPAVPSFVEAWSKSPDAVQYLKTLDQLVFGGGPLAKKSGDQLVAAGVKLVCLYAGTEYGCPVLGFHSDNGERGDIRTPEDWEWLQFNEEEVDLRLIPQSDGNYELHVLTGKAHSVAVENLPDVKGYATSDLFVPHPTKKGLWRISGRLDDVIVLSNAEKIVPIPQEGHITTSPMVSGAVMFGRGREQAGVLVEPTPKCAIDPGDDIALADFRNAIWPTVEQANSGVPAWSRIFKEMILIAHPSKPIPRAAKGTIIRKQAWAAYAEEIEQLYQTVEDTSGIKGISPPKSWRYEDLVPWLQTQASHVNDDKDIDAQADLFMQGFDSLTATFLRNRIIGALRADQQVQASTEVSQNFVFENPSLPQLARSIVALVDPASSLNGTARSPIDEIEEMITQYTADMPSGATIDRTTRQGVAVLLTGTTGGIGSHILAALLADDRVSKVYAFNRPQSMADSARRQAAAFAERHLPTELLSTGKHVGLTGDLNEDYFGLDQHTFDEITHSVTVVIHNAWMVHFNYPLSSFESLVAGTRKLVDFCSALDRAVRLVYTSSVGIAGGWDTRKGPVPEDILFDPAHATGNGYGSSKYVVERMIAVAREKGLEATILRVGQVCGSAATGAWNTSDWVPSMIKSSVAMEQLPETEGMSTWIPMDAVANLALEIAVSEKRAPLVLNVVHPRPKPWHAILSDVSDALGVNMKFVPLKKWVSVLEQKAQTVDSKTADQIPAIKLVQTFRAMAASADRAQGTGVLTEAGGLPLFATDRVQEYSRLMRELPPLGKEHADAWVKYWRSVGFLA</sequence>
<comment type="caution">
    <text evidence="6">The sequence shown here is derived from an EMBL/GenBank/DDBJ whole genome shotgun (WGS) entry which is preliminary data.</text>
</comment>
<organism evidence="6 7">
    <name type="scientific">Phanerochaete sordida</name>
    <dbReference type="NCBI Taxonomy" id="48140"/>
    <lineage>
        <taxon>Eukaryota</taxon>
        <taxon>Fungi</taxon>
        <taxon>Dikarya</taxon>
        <taxon>Basidiomycota</taxon>
        <taxon>Agaricomycotina</taxon>
        <taxon>Agaricomycetes</taxon>
        <taxon>Polyporales</taxon>
        <taxon>Phanerochaetaceae</taxon>
        <taxon>Phanerochaete</taxon>
    </lineage>
</organism>
<dbReference type="Pfam" id="PF00501">
    <property type="entry name" value="AMP-binding"/>
    <property type="match status" value="1"/>
</dbReference>
<dbReference type="InterPro" id="IPR000873">
    <property type="entry name" value="AMP-dep_synth/lig_dom"/>
</dbReference>
<dbReference type="SUPFAM" id="SSF47336">
    <property type="entry name" value="ACP-like"/>
    <property type="match status" value="1"/>
</dbReference>
<evidence type="ECO:0000256" key="3">
    <source>
        <dbReference type="SAM" id="MobiDB-lite"/>
    </source>
</evidence>
<dbReference type="Gene3D" id="3.40.50.720">
    <property type="entry name" value="NAD(P)-binding Rossmann-like Domain"/>
    <property type="match status" value="1"/>
</dbReference>
<dbReference type="Pfam" id="PF23562">
    <property type="entry name" value="AMP-binding_C_3"/>
    <property type="match status" value="1"/>
</dbReference>
<keyword evidence="1" id="KW-0596">Phosphopantetheine</keyword>
<accession>A0A9P3GDX0</accession>
<gene>
    <name evidence="6" type="ORF">PsYK624_087190</name>
</gene>
<dbReference type="InterPro" id="IPR051414">
    <property type="entry name" value="Adenylate-forming_Reductase"/>
</dbReference>
<evidence type="ECO:0000313" key="7">
    <source>
        <dbReference type="Proteomes" id="UP000703269"/>
    </source>
</evidence>
<dbReference type="InterPro" id="IPR036736">
    <property type="entry name" value="ACP-like_sf"/>
</dbReference>
<evidence type="ECO:0000259" key="5">
    <source>
        <dbReference type="Pfam" id="PF07993"/>
    </source>
</evidence>
<dbReference type="Pfam" id="PF07993">
    <property type="entry name" value="NAD_binding_4"/>
    <property type="match status" value="1"/>
</dbReference>
<dbReference type="Proteomes" id="UP000703269">
    <property type="component" value="Unassembled WGS sequence"/>
</dbReference>
<proteinExistence type="predicted"/>
<keyword evidence="2" id="KW-0597">Phosphoprotein</keyword>
<dbReference type="PANTHER" id="PTHR43439:SF2">
    <property type="entry name" value="ENZYME, PUTATIVE (JCVI)-RELATED"/>
    <property type="match status" value="1"/>
</dbReference>
<reference evidence="6 7" key="1">
    <citation type="submission" date="2021-08" db="EMBL/GenBank/DDBJ databases">
        <title>Draft Genome Sequence of Phanerochaete sordida strain YK-624.</title>
        <authorList>
            <person name="Mori T."/>
            <person name="Dohra H."/>
            <person name="Suzuki T."/>
            <person name="Kawagishi H."/>
            <person name="Hirai H."/>
        </authorList>
    </citation>
    <scope>NUCLEOTIDE SEQUENCE [LARGE SCALE GENOMIC DNA]</scope>
    <source>
        <strain evidence="6 7">YK-624</strain>
    </source>
</reference>
<dbReference type="InterPro" id="IPR013120">
    <property type="entry name" value="FAR_NAD-bd"/>
</dbReference>
<dbReference type="PROSITE" id="PS00455">
    <property type="entry name" value="AMP_BINDING"/>
    <property type="match status" value="1"/>
</dbReference>
<feature type="region of interest" description="Disordered" evidence="3">
    <location>
        <begin position="21"/>
        <end position="55"/>
    </location>
</feature>